<dbReference type="EMBL" id="JABSTR010000001">
    <property type="protein sequence ID" value="KAH9360816.1"/>
    <property type="molecule type" value="Genomic_DNA"/>
</dbReference>
<dbReference type="Proteomes" id="UP000821853">
    <property type="component" value="Chromosome 1"/>
</dbReference>
<keyword evidence="1" id="KW-1133">Transmembrane helix</keyword>
<dbReference type="AlphaFoldDB" id="A0A9J6FDT1"/>
<evidence type="ECO:0000256" key="1">
    <source>
        <dbReference type="SAM" id="Phobius"/>
    </source>
</evidence>
<dbReference type="OrthoDB" id="6260732at2759"/>
<dbReference type="VEuPathDB" id="VectorBase:HLOH_064377"/>
<evidence type="ECO:0000313" key="2">
    <source>
        <dbReference type="EMBL" id="KAH9360816.1"/>
    </source>
</evidence>
<keyword evidence="1" id="KW-0812">Transmembrane</keyword>
<keyword evidence="1" id="KW-0472">Membrane</keyword>
<feature type="transmembrane region" description="Helical" evidence="1">
    <location>
        <begin position="54"/>
        <end position="76"/>
    </location>
</feature>
<keyword evidence="3" id="KW-1185">Reference proteome</keyword>
<evidence type="ECO:0000313" key="3">
    <source>
        <dbReference type="Proteomes" id="UP000821853"/>
    </source>
</evidence>
<proteinExistence type="predicted"/>
<comment type="caution">
    <text evidence="2">The sequence shown here is derived from an EMBL/GenBank/DDBJ whole genome shotgun (WGS) entry which is preliminary data.</text>
</comment>
<organism evidence="2 3">
    <name type="scientific">Haemaphysalis longicornis</name>
    <name type="common">Bush tick</name>
    <dbReference type="NCBI Taxonomy" id="44386"/>
    <lineage>
        <taxon>Eukaryota</taxon>
        <taxon>Metazoa</taxon>
        <taxon>Ecdysozoa</taxon>
        <taxon>Arthropoda</taxon>
        <taxon>Chelicerata</taxon>
        <taxon>Arachnida</taxon>
        <taxon>Acari</taxon>
        <taxon>Parasitiformes</taxon>
        <taxon>Ixodida</taxon>
        <taxon>Ixodoidea</taxon>
        <taxon>Ixodidae</taxon>
        <taxon>Haemaphysalinae</taxon>
        <taxon>Haemaphysalis</taxon>
    </lineage>
</organism>
<sequence>MVCDDMQRSYSSSIGLKTVFGGPPACSGAALELSSSGCKAATSRLRRAIRRQDVMQLGSSFITGCLLGHVNVVLLLRHPAVPAALLPQLASSLLLAVCKHSMPITGVLVMTPAQRLRQDDGLAVGGSAEESVHVTEMYVHPAQQNQQPTHGDHLERPLMVEYCRVGPKSWPKELAPIPAMTLTAPIMERTTRTVWTCMYSGSDEEDNRYGDGD</sequence>
<name>A0A9J6FDT1_HAELO</name>
<gene>
    <name evidence="2" type="ORF">HPB48_022152</name>
</gene>
<protein>
    <submittedName>
        <fullName evidence="2">Uncharacterized protein</fullName>
    </submittedName>
</protein>
<reference evidence="2 3" key="1">
    <citation type="journal article" date="2020" name="Cell">
        <title>Large-Scale Comparative Analyses of Tick Genomes Elucidate Their Genetic Diversity and Vector Capacities.</title>
        <authorList>
            <consortium name="Tick Genome and Microbiome Consortium (TIGMIC)"/>
            <person name="Jia N."/>
            <person name="Wang J."/>
            <person name="Shi W."/>
            <person name="Du L."/>
            <person name="Sun Y."/>
            <person name="Zhan W."/>
            <person name="Jiang J.F."/>
            <person name="Wang Q."/>
            <person name="Zhang B."/>
            <person name="Ji P."/>
            <person name="Bell-Sakyi L."/>
            <person name="Cui X.M."/>
            <person name="Yuan T.T."/>
            <person name="Jiang B.G."/>
            <person name="Yang W.F."/>
            <person name="Lam T.T."/>
            <person name="Chang Q.C."/>
            <person name="Ding S.J."/>
            <person name="Wang X.J."/>
            <person name="Zhu J.G."/>
            <person name="Ruan X.D."/>
            <person name="Zhao L."/>
            <person name="Wei J.T."/>
            <person name="Ye R.Z."/>
            <person name="Que T.C."/>
            <person name="Du C.H."/>
            <person name="Zhou Y.H."/>
            <person name="Cheng J.X."/>
            <person name="Dai P.F."/>
            <person name="Guo W.B."/>
            <person name="Han X.H."/>
            <person name="Huang E.J."/>
            <person name="Li L.F."/>
            <person name="Wei W."/>
            <person name="Gao Y.C."/>
            <person name="Liu J.Z."/>
            <person name="Shao H.Z."/>
            <person name="Wang X."/>
            <person name="Wang C.C."/>
            <person name="Yang T.C."/>
            <person name="Huo Q.B."/>
            <person name="Li W."/>
            <person name="Chen H.Y."/>
            <person name="Chen S.E."/>
            <person name="Zhou L.G."/>
            <person name="Ni X.B."/>
            <person name="Tian J.H."/>
            <person name="Sheng Y."/>
            <person name="Liu T."/>
            <person name="Pan Y.S."/>
            <person name="Xia L.Y."/>
            <person name="Li J."/>
            <person name="Zhao F."/>
            <person name="Cao W.C."/>
        </authorList>
    </citation>
    <scope>NUCLEOTIDE SEQUENCE [LARGE SCALE GENOMIC DNA]</scope>
    <source>
        <strain evidence="2">HaeL-2018</strain>
    </source>
</reference>
<accession>A0A9J6FDT1</accession>